<dbReference type="AlphaFoldDB" id="A0A7Y0LBN8"/>
<dbReference type="EMBL" id="JABBXH010000002">
    <property type="protein sequence ID" value="NMP31342.1"/>
    <property type="molecule type" value="Genomic_DNA"/>
</dbReference>
<reference evidence="1 2" key="1">
    <citation type="submission" date="2020-04" db="EMBL/GenBank/DDBJ databases">
        <title>Thalassotalea sp. M1531, isolated from the surface of marine red alga.</title>
        <authorList>
            <person name="Pang L."/>
            <person name="Lu D.-C."/>
        </authorList>
    </citation>
    <scope>NUCLEOTIDE SEQUENCE [LARGE SCALE GENOMIC DNA]</scope>
    <source>
        <strain evidence="1 2">M1531</strain>
    </source>
</reference>
<dbReference type="Proteomes" id="UP000568664">
    <property type="component" value="Unassembled WGS sequence"/>
</dbReference>
<dbReference type="InterPro" id="IPR017166">
    <property type="entry name" value="UCP037290"/>
</dbReference>
<dbReference type="RefSeq" id="WP_169074662.1">
    <property type="nucleotide sequence ID" value="NZ_JABBXH010000002.1"/>
</dbReference>
<evidence type="ECO:0000313" key="1">
    <source>
        <dbReference type="EMBL" id="NMP31342.1"/>
    </source>
</evidence>
<dbReference type="Gene3D" id="3.40.50.300">
    <property type="entry name" value="P-loop containing nucleotide triphosphate hydrolases"/>
    <property type="match status" value="1"/>
</dbReference>
<evidence type="ECO:0000313" key="2">
    <source>
        <dbReference type="Proteomes" id="UP000568664"/>
    </source>
</evidence>
<name>A0A7Y0LBN8_9GAMM</name>
<sequence>MQIIEQLKTKALIWQGYQAEQITESCSSSYPVLDCKLNGGFPKQGVIEIRSKNGIGELRLILPYLQQRGSEGLVIFIAPPSVISAESLSLSGLNLEEVWVLDASDEESLWCAEQCLKSGCCTSVVLWHQCFEIHHIRRLTLACEQGAASLIIFRANDSHALSLPVRLTLTLVAHPYGLQAQIDRRRAGAPTPPFVVDMASVWPELSLSSLPENVVSINEFKLRAV</sequence>
<proteinExistence type="predicted"/>
<protein>
    <submittedName>
        <fullName evidence="1">Translesion DNA synthesis-associated protein ImuA</fullName>
    </submittedName>
</protein>
<dbReference type="SUPFAM" id="SSF52540">
    <property type="entry name" value="P-loop containing nucleoside triphosphate hydrolases"/>
    <property type="match status" value="1"/>
</dbReference>
<organism evidence="1 2">
    <name type="scientific">Thalassotalea algicola</name>
    <dbReference type="NCBI Taxonomy" id="2716224"/>
    <lineage>
        <taxon>Bacteria</taxon>
        <taxon>Pseudomonadati</taxon>
        <taxon>Pseudomonadota</taxon>
        <taxon>Gammaproteobacteria</taxon>
        <taxon>Alteromonadales</taxon>
        <taxon>Colwelliaceae</taxon>
        <taxon>Thalassotalea</taxon>
    </lineage>
</organism>
<dbReference type="InterPro" id="IPR047610">
    <property type="entry name" value="ImuA_translesion"/>
</dbReference>
<keyword evidence="2" id="KW-1185">Reference proteome</keyword>
<comment type="caution">
    <text evidence="1">The sequence shown here is derived from an EMBL/GenBank/DDBJ whole genome shotgun (WGS) entry which is preliminary data.</text>
</comment>
<dbReference type="InterPro" id="IPR027417">
    <property type="entry name" value="P-loop_NTPase"/>
</dbReference>
<dbReference type="NCBIfam" id="NF033429">
    <property type="entry name" value="ImuA_translesion"/>
    <property type="match status" value="1"/>
</dbReference>
<gene>
    <name evidence="1" type="primary">imuA</name>
    <name evidence="1" type="ORF">HII17_07190</name>
</gene>
<dbReference type="PIRSF" id="PIRSF037290">
    <property type="entry name" value="UCP037290"/>
    <property type="match status" value="1"/>
</dbReference>
<accession>A0A7Y0LBN8</accession>